<name>A0A0P6X4B6_9CHLR</name>
<dbReference type="OrthoDB" id="159622at2"/>
<sequence>MSTENPEITPTPSSPKSAGELLRTFSGIFLILLGVIFLLDFYFKTGWLTLILLPIPGVLLYAGGWRGQRFGLVITGSLLGGLGLAISLALSQALNFSIEQRIGAGLLAFGLSWGLITLASLRMTARTAWWALIPGAALAGTGLTFLFSSLKLVDFILYIGFLLGLAFLGWGLGERLFGLIIPGCLLSSIGPGVYLAWSSQTPENPLARTGIMLVAFALGWVLITVCSRRVTHQFVWWPLIPGGVLAMVGWGLYIGGNPSNAAAFIGNTGSLAMILFGVYLLLMRRGIQR</sequence>
<feature type="transmembrane region" description="Helical" evidence="1">
    <location>
        <begin position="155"/>
        <end position="172"/>
    </location>
</feature>
<reference evidence="2 3" key="1">
    <citation type="submission" date="2015-07" db="EMBL/GenBank/DDBJ databases">
        <title>Genome sequence of Levilinea saccharolytica DSM 16555.</title>
        <authorList>
            <person name="Hemp J."/>
            <person name="Ward L.M."/>
            <person name="Pace L.A."/>
            <person name="Fischer W.W."/>
        </authorList>
    </citation>
    <scope>NUCLEOTIDE SEQUENCE [LARGE SCALE GENOMIC DNA]</scope>
    <source>
        <strain evidence="2 3">KIBI-1</strain>
    </source>
</reference>
<dbReference type="AlphaFoldDB" id="A0A0P6X4B6"/>
<gene>
    <name evidence="2" type="ORF">ADN01_15175</name>
</gene>
<keyword evidence="1" id="KW-0812">Transmembrane</keyword>
<dbReference type="STRING" id="229921.ADN01_15175"/>
<keyword evidence="1" id="KW-0472">Membrane</keyword>
<proteinExistence type="predicted"/>
<dbReference type="EMBL" id="LGCM01000058">
    <property type="protein sequence ID" value="KPL77924.1"/>
    <property type="molecule type" value="Genomic_DNA"/>
</dbReference>
<feature type="transmembrane region" description="Helical" evidence="1">
    <location>
        <begin position="70"/>
        <end position="90"/>
    </location>
</feature>
<feature type="transmembrane region" description="Helical" evidence="1">
    <location>
        <begin position="102"/>
        <end position="121"/>
    </location>
</feature>
<comment type="caution">
    <text evidence="2">The sequence shown here is derived from an EMBL/GenBank/DDBJ whole genome shotgun (WGS) entry which is preliminary data.</text>
</comment>
<keyword evidence="3" id="KW-1185">Reference proteome</keyword>
<protein>
    <submittedName>
        <fullName evidence="2">Uncharacterized protein</fullName>
    </submittedName>
</protein>
<evidence type="ECO:0000313" key="3">
    <source>
        <dbReference type="Proteomes" id="UP000050501"/>
    </source>
</evidence>
<feature type="transmembrane region" description="Helical" evidence="1">
    <location>
        <begin position="261"/>
        <end position="282"/>
    </location>
</feature>
<dbReference type="Proteomes" id="UP000050501">
    <property type="component" value="Unassembled WGS sequence"/>
</dbReference>
<feature type="transmembrane region" description="Helical" evidence="1">
    <location>
        <begin position="21"/>
        <end position="39"/>
    </location>
</feature>
<feature type="transmembrane region" description="Helical" evidence="1">
    <location>
        <begin position="209"/>
        <end position="227"/>
    </location>
</feature>
<feature type="transmembrane region" description="Helical" evidence="1">
    <location>
        <begin position="128"/>
        <end position="149"/>
    </location>
</feature>
<organism evidence="2 3">
    <name type="scientific">Levilinea saccharolytica</name>
    <dbReference type="NCBI Taxonomy" id="229921"/>
    <lineage>
        <taxon>Bacteria</taxon>
        <taxon>Bacillati</taxon>
        <taxon>Chloroflexota</taxon>
        <taxon>Anaerolineae</taxon>
        <taxon>Anaerolineales</taxon>
        <taxon>Anaerolineaceae</taxon>
        <taxon>Levilinea</taxon>
    </lineage>
</organism>
<dbReference type="RefSeq" id="WP_062416765.1">
    <property type="nucleotide sequence ID" value="NZ_DF967974.1"/>
</dbReference>
<feature type="transmembrane region" description="Helical" evidence="1">
    <location>
        <begin position="45"/>
        <end position="63"/>
    </location>
</feature>
<evidence type="ECO:0000256" key="1">
    <source>
        <dbReference type="SAM" id="Phobius"/>
    </source>
</evidence>
<evidence type="ECO:0000313" key="2">
    <source>
        <dbReference type="EMBL" id="KPL77924.1"/>
    </source>
</evidence>
<feature type="transmembrane region" description="Helical" evidence="1">
    <location>
        <begin position="179"/>
        <end position="197"/>
    </location>
</feature>
<accession>A0A0P6X4B6</accession>
<keyword evidence="1" id="KW-1133">Transmembrane helix</keyword>
<feature type="transmembrane region" description="Helical" evidence="1">
    <location>
        <begin position="234"/>
        <end position="255"/>
    </location>
</feature>